<sequence length="247" mass="26273">MLTFLIVCPAVFLAGLIDAIGGGGGLISLPIYLLAGLPPHRAIATNKLSSSMGTSAATIRFAKMGHINFKIALSCSITAILGSFLGASLSVYTNERIIQIFILILLPILFVYLLFTKKDFDSFARKISKTTYIASILSAFVIGVYDGFYGPGTGTFLLLCLTRFAGLDVLTASGVTKFINLVTNLTALVTFLFYGKVYLLLGFVAGICSILGNLIGSGMLTKNADKVLKPAILGVICIFFVRTVTSL</sequence>
<keyword evidence="7 8" id="KW-0472">Membrane</keyword>
<keyword evidence="5 8" id="KW-0812">Transmembrane</keyword>
<evidence type="ECO:0000256" key="1">
    <source>
        <dbReference type="ARBA" id="ARBA00004651"/>
    </source>
</evidence>
<accession>A0ABV1IZ14</accession>
<evidence type="ECO:0000256" key="6">
    <source>
        <dbReference type="ARBA" id="ARBA00022989"/>
    </source>
</evidence>
<evidence type="ECO:0000256" key="7">
    <source>
        <dbReference type="ARBA" id="ARBA00023136"/>
    </source>
</evidence>
<keyword evidence="10" id="KW-1185">Reference proteome</keyword>
<dbReference type="PANTHER" id="PTHR30269:SF0">
    <property type="entry name" value="MEMBRANE TRANSPORTER PROTEIN YFCA-RELATED"/>
    <property type="match status" value="1"/>
</dbReference>
<evidence type="ECO:0000256" key="3">
    <source>
        <dbReference type="ARBA" id="ARBA00022448"/>
    </source>
</evidence>
<feature type="transmembrane region" description="Helical" evidence="8">
    <location>
        <begin position="97"/>
        <end position="115"/>
    </location>
</feature>
<keyword evidence="4 8" id="KW-1003">Cell membrane</keyword>
<evidence type="ECO:0000313" key="10">
    <source>
        <dbReference type="Proteomes" id="UP001482154"/>
    </source>
</evidence>
<feature type="transmembrane region" description="Helical" evidence="8">
    <location>
        <begin position="200"/>
        <end position="220"/>
    </location>
</feature>
<evidence type="ECO:0000256" key="4">
    <source>
        <dbReference type="ARBA" id="ARBA00022475"/>
    </source>
</evidence>
<evidence type="ECO:0000256" key="2">
    <source>
        <dbReference type="ARBA" id="ARBA00009142"/>
    </source>
</evidence>
<evidence type="ECO:0000256" key="8">
    <source>
        <dbReference type="RuleBase" id="RU363041"/>
    </source>
</evidence>
<reference evidence="9 10" key="1">
    <citation type="submission" date="2024-04" db="EMBL/GenBank/DDBJ databases">
        <title>Human intestinal bacterial collection.</title>
        <authorList>
            <person name="Pauvert C."/>
            <person name="Hitch T.C.A."/>
            <person name="Clavel T."/>
        </authorList>
    </citation>
    <scope>NUCLEOTIDE SEQUENCE [LARGE SCALE GENOMIC DNA]</scope>
    <source>
        <strain evidence="9 10">CLA-AA-H249</strain>
    </source>
</reference>
<comment type="caution">
    <text evidence="9">The sequence shown here is derived from an EMBL/GenBank/DDBJ whole genome shotgun (WGS) entry which is preliminary data.</text>
</comment>
<dbReference type="Proteomes" id="UP001482154">
    <property type="component" value="Unassembled WGS sequence"/>
</dbReference>
<evidence type="ECO:0000256" key="5">
    <source>
        <dbReference type="ARBA" id="ARBA00022692"/>
    </source>
</evidence>
<keyword evidence="6 8" id="KW-1133">Transmembrane helix</keyword>
<dbReference type="RefSeq" id="WP_022374526.1">
    <property type="nucleotide sequence ID" value="NZ_JAOQJG010000006.1"/>
</dbReference>
<name>A0ABV1IZ14_9FIRM</name>
<proteinExistence type="inferred from homology"/>
<protein>
    <recommendedName>
        <fullName evidence="8">Probable membrane transporter protein</fullName>
    </recommendedName>
</protein>
<comment type="subcellular location">
    <subcellularLocation>
        <location evidence="1 8">Cell membrane</location>
        <topology evidence="1 8">Multi-pass membrane protein</topology>
    </subcellularLocation>
</comment>
<dbReference type="Pfam" id="PF01925">
    <property type="entry name" value="TauE"/>
    <property type="match status" value="1"/>
</dbReference>
<dbReference type="InterPro" id="IPR052017">
    <property type="entry name" value="TSUP"/>
</dbReference>
<dbReference type="EMBL" id="JBBNIN010000019">
    <property type="protein sequence ID" value="MEQ2711756.1"/>
    <property type="molecule type" value="Genomic_DNA"/>
</dbReference>
<dbReference type="InterPro" id="IPR002781">
    <property type="entry name" value="TM_pro_TauE-like"/>
</dbReference>
<organism evidence="9 10">
    <name type="scientific">Anaerostipes amylophilus</name>
    <dbReference type="NCBI Taxonomy" id="2981779"/>
    <lineage>
        <taxon>Bacteria</taxon>
        <taxon>Bacillati</taxon>
        <taxon>Bacillota</taxon>
        <taxon>Clostridia</taxon>
        <taxon>Lachnospirales</taxon>
        <taxon>Lachnospiraceae</taxon>
        <taxon>Anaerostipes</taxon>
    </lineage>
</organism>
<feature type="transmembrane region" description="Helical" evidence="8">
    <location>
        <begin position="69"/>
        <end position="91"/>
    </location>
</feature>
<gene>
    <name evidence="9" type="ORF">AAAU51_11315</name>
</gene>
<keyword evidence="3" id="KW-0813">Transport</keyword>
<comment type="similarity">
    <text evidence="2 8">Belongs to the 4-toluene sulfonate uptake permease (TSUP) (TC 2.A.102) family.</text>
</comment>
<feature type="transmembrane region" description="Helical" evidence="8">
    <location>
        <begin position="178"/>
        <end position="194"/>
    </location>
</feature>
<evidence type="ECO:0000313" key="9">
    <source>
        <dbReference type="EMBL" id="MEQ2711756.1"/>
    </source>
</evidence>
<dbReference type="PANTHER" id="PTHR30269">
    <property type="entry name" value="TRANSMEMBRANE PROTEIN YFCA"/>
    <property type="match status" value="1"/>
</dbReference>